<gene>
    <name evidence="1" type="ORF">QUF54_01040</name>
</gene>
<accession>A0ABT7VQH9</accession>
<evidence type="ECO:0000313" key="2">
    <source>
        <dbReference type="Proteomes" id="UP001171945"/>
    </source>
</evidence>
<organism evidence="1 2">
    <name type="scientific">Candidatus Marithioploca araucensis</name>
    <dbReference type="NCBI Taxonomy" id="70273"/>
    <lineage>
        <taxon>Bacteria</taxon>
        <taxon>Pseudomonadati</taxon>
        <taxon>Pseudomonadota</taxon>
        <taxon>Gammaproteobacteria</taxon>
        <taxon>Thiotrichales</taxon>
        <taxon>Thiotrichaceae</taxon>
        <taxon>Candidatus Marithioploca</taxon>
    </lineage>
</organism>
<protein>
    <submittedName>
        <fullName evidence="1">Uncharacterized protein</fullName>
    </submittedName>
</protein>
<comment type="caution">
    <text evidence="1">The sequence shown here is derived from an EMBL/GenBank/DDBJ whole genome shotgun (WGS) entry which is preliminary data.</text>
</comment>
<sequence length="73" mass="7503">MTFANKSVIRADTQGFGDAGNVLLQGDTLTLKEGARVDVNTGRQTATTGKGHGGTLTITAKKAILIDGQDSAQ</sequence>
<proteinExistence type="predicted"/>
<name>A0ABT7VQH9_9GAMM</name>
<reference evidence="1" key="1">
    <citation type="submission" date="2023-06" db="EMBL/GenBank/DDBJ databases">
        <title>Uncultivated large filamentous bacteria from sulfidic sediments reveal new species and different genomic features in energy metabolism and defense.</title>
        <authorList>
            <person name="Fonseca A."/>
        </authorList>
    </citation>
    <scope>NUCLEOTIDE SEQUENCE</scope>
    <source>
        <strain evidence="1">HSG4</strain>
    </source>
</reference>
<dbReference type="EMBL" id="JAUCGM010000022">
    <property type="protein sequence ID" value="MDM8561921.1"/>
    <property type="molecule type" value="Genomic_DNA"/>
</dbReference>
<evidence type="ECO:0000313" key="1">
    <source>
        <dbReference type="EMBL" id="MDM8561921.1"/>
    </source>
</evidence>
<keyword evidence="2" id="KW-1185">Reference proteome</keyword>
<dbReference type="Proteomes" id="UP001171945">
    <property type="component" value="Unassembled WGS sequence"/>
</dbReference>